<evidence type="ECO:0008006" key="5">
    <source>
        <dbReference type="Google" id="ProtNLM"/>
    </source>
</evidence>
<dbReference type="GO" id="GO:0030686">
    <property type="term" value="C:90S preribosome"/>
    <property type="evidence" value="ECO:0007669"/>
    <property type="project" value="TreeGrafter"/>
</dbReference>
<reference evidence="3 4" key="1">
    <citation type="submission" date="2020-02" db="EMBL/GenBank/DDBJ databases">
        <authorList>
            <person name="Ferguson B K."/>
        </authorList>
    </citation>
    <scope>NUCLEOTIDE SEQUENCE [LARGE SCALE GENOMIC DNA]</scope>
</reference>
<dbReference type="EMBL" id="CADCXV010000413">
    <property type="protein sequence ID" value="CAB0030031.1"/>
    <property type="molecule type" value="Genomic_DNA"/>
</dbReference>
<dbReference type="GO" id="GO:0003723">
    <property type="term" value="F:RNA binding"/>
    <property type="evidence" value="ECO:0007669"/>
    <property type="project" value="InterPro"/>
</dbReference>
<keyword evidence="1" id="KW-0677">Repeat</keyword>
<dbReference type="GO" id="GO:0000056">
    <property type="term" value="P:ribosomal small subunit export from nucleus"/>
    <property type="evidence" value="ECO:0007669"/>
    <property type="project" value="TreeGrafter"/>
</dbReference>
<dbReference type="InterPro" id="IPR016024">
    <property type="entry name" value="ARM-type_fold"/>
</dbReference>
<evidence type="ECO:0000256" key="1">
    <source>
        <dbReference type="ARBA" id="ARBA00022737"/>
    </source>
</evidence>
<dbReference type="Proteomes" id="UP000479190">
    <property type="component" value="Unassembled WGS sequence"/>
</dbReference>
<dbReference type="InterPro" id="IPR011989">
    <property type="entry name" value="ARM-like"/>
</dbReference>
<dbReference type="GO" id="GO:0005730">
    <property type="term" value="C:nucleolus"/>
    <property type="evidence" value="ECO:0007669"/>
    <property type="project" value="TreeGrafter"/>
</dbReference>
<protein>
    <recommendedName>
        <fullName evidence="5">PUM-HD domain-containing protein</fullName>
    </recommendedName>
</protein>
<accession>A0A6H5I2I0</accession>
<evidence type="ECO:0000256" key="2">
    <source>
        <dbReference type="SAM" id="MobiDB-lite"/>
    </source>
</evidence>
<dbReference type="Gene3D" id="1.25.10.10">
    <property type="entry name" value="Leucine-rich Repeat Variant"/>
    <property type="match status" value="2"/>
</dbReference>
<sequence>MEGQHVDTPRPNLKRKKKRSSMQMAKKAARRRFHDGELDSESYQYMLNVLQMIRSDFPTMEDKETFVENIFEQTRGKEMDYAKNQVGSRVLDVLIQHANFDTIIRLADSFYDSLRPLCSDPFASHVIQKLITTCAHKGNYVKTDEKDTTEIKHSEVEKYNETALKLCRYAINNIEEFVWDTYANHILRTAIECLGGIIDLSSANNMVKKKPDLEKRRTVNEDYKKLLMLACNNLLRFPQLAQFNHDQLTSGFMQSVLYTLKDVDSDLNSSLMNRVFNECFTLSNEETLSNIFDKECSFRVLEAILAVSNPKDHEKIYKNYFENHLGVLSVKQGANFSVQRLIEYCTSKEIFEKIFDEIVEHFNSILSKSYTGVFAALAKGCWKLQAKQGPFINALMKLLDCDQPKERENFIVPILMRFSKFEKYSSLSEDAKSKLPMNLHGSLCIQSMLEFNKPIKIVNSLLAMDSTELCRILEHPKGSRIMDSFMDSQFIGGKSREQLAKHLRGTWAQLARSTHGSRCLEKVWASAKQPQKLIIMTELSEVGELLRSTPVGKIISHKLNVPLFARNKKEWEEFAGKEEKTKTLFADIIQRIKD</sequence>
<feature type="region of interest" description="Disordered" evidence="2">
    <location>
        <begin position="1"/>
        <end position="31"/>
    </location>
</feature>
<organism evidence="3 4">
    <name type="scientific">Trichogramma brassicae</name>
    <dbReference type="NCBI Taxonomy" id="86971"/>
    <lineage>
        <taxon>Eukaryota</taxon>
        <taxon>Metazoa</taxon>
        <taxon>Ecdysozoa</taxon>
        <taxon>Arthropoda</taxon>
        <taxon>Hexapoda</taxon>
        <taxon>Insecta</taxon>
        <taxon>Pterygota</taxon>
        <taxon>Neoptera</taxon>
        <taxon>Endopterygota</taxon>
        <taxon>Hymenoptera</taxon>
        <taxon>Apocrita</taxon>
        <taxon>Proctotrupomorpha</taxon>
        <taxon>Chalcidoidea</taxon>
        <taxon>Trichogrammatidae</taxon>
        <taxon>Trichogramma</taxon>
    </lineage>
</organism>
<proteinExistence type="predicted"/>
<dbReference type="GO" id="GO:0000447">
    <property type="term" value="P:endonucleolytic cleavage in ITS1 to separate SSU-rRNA from 5.8S rRNA and LSU-rRNA from tricistronic rRNA transcript (SSU-rRNA, 5.8S rRNA, LSU-rRNA)"/>
    <property type="evidence" value="ECO:0007669"/>
    <property type="project" value="TreeGrafter"/>
</dbReference>
<dbReference type="InterPro" id="IPR040000">
    <property type="entry name" value="NOP9"/>
</dbReference>
<dbReference type="PANTHER" id="PTHR13102:SF0">
    <property type="entry name" value="NUCLEOLAR PROTEIN 9"/>
    <property type="match status" value="1"/>
</dbReference>
<evidence type="ECO:0000313" key="3">
    <source>
        <dbReference type="EMBL" id="CAB0030031.1"/>
    </source>
</evidence>
<dbReference type="PANTHER" id="PTHR13102">
    <property type="entry name" value="NUCLEOLAR PROTEIN 9"/>
    <property type="match status" value="1"/>
</dbReference>
<dbReference type="GO" id="GO:0030688">
    <property type="term" value="C:preribosome, small subunit precursor"/>
    <property type="evidence" value="ECO:0007669"/>
    <property type="project" value="TreeGrafter"/>
</dbReference>
<dbReference type="InterPro" id="IPR001313">
    <property type="entry name" value="Pumilio_RNA-bd_rpt"/>
</dbReference>
<name>A0A6H5I2I0_9HYME</name>
<dbReference type="Pfam" id="PF22493">
    <property type="entry name" value="PUF_NOP9"/>
    <property type="match status" value="1"/>
</dbReference>
<dbReference type="AlphaFoldDB" id="A0A6H5I2I0"/>
<dbReference type="GO" id="GO:0000480">
    <property type="term" value="P:endonucleolytic cleavage in 5'-ETS of tricistronic rRNA transcript (SSU-rRNA, 5.8S rRNA, LSU-rRNA)"/>
    <property type="evidence" value="ECO:0007669"/>
    <property type="project" value="TreeGrafter"/>
</dbReference>
<dbReference type="OrthoDB" id="9987665at2759"/>
<keyword evidence="4" id="KW-1185">Reference proteome</keyword>
<dbReference type="GO" id="GO:0000472">
    <property type="term" value="P:endonucleolytic cleavage to generate mature 5'-end of SSU-rRNA from (SSU-rRNA, 5.8S rRNA, LSU-rRNA)"/>
    <property type="evidence" value="ECO:0007669"/>
    <property type="project" value="TreeGrafter"/>
</dbReference>
<dbReference type="SUPFAM" id="SSF48371">
    <property type="entry name" value="ARM repeat"/>
    <property type="match status" value="2"/>
</dbReference>
<dbReference type="SMART" id="SM00025">
    <property type="entry name" value="Pumilio"/>
    <property type="match status" value="5"/>
</dbReference>
<gene>
    <name evidence="3" type="ORF">TBRA_LOCUS2047</name>
</gene>
<evidence type="ECO:0000313" key="4">
    <source>
        <dbReference type="Proteomes" id="UP000479190"/>
    </source>
</evidence>